<gene>
    <name evidence="8" type="primary">DIP2</name>
    <name evidence="8" type="ORF">MCUN1_002525</name>
</gene>
<accession>A0AAF0EV17</accession>
<dbReference type="FunFam" id="2.130.10.10:FF:000178">
    <property type="entry name" value="WD repeat domain 3"/>
    <property type="match status" value="1"/>
</dbReference>
<dbReference type="AlphaFoldDB" id="A0AAF0EV17"/>
<dbReference type="GO" id="GO:0032040">
    <property type="term" value="C:small-subunit processome"/>
    <property type="evidence" value="ECO:0007669"/>
    <property type="project" value="TreeGrafter"/>
</dbReference>
<keyword evidence="2 6" id="KW-0853">WD repeat</keyword>
<evidence type="ECO:0000256" key="5">
    <source>
        <dbReference type="ARBA" id="ARBA00038229"/>
    </source>
</evidence>
<evidence type="ECO:0000256" key="6">
    <source>
        <dbReference type="PROSITE-ProRule" id="PRU00221"/>
    </source>
</evidence>
<dbReference type="PROSITE" id="PS00678">
    <property type="entry name" value="WD_REPEATS_1"/>
    <property type="match status" value="3"/>
</dbReference>
<organism evidence="8 9">
    <name type="scientific">Malassezia cuniculi</name>
    <dbReference type="NCBI Taxonomy" id="948313"/>
    <lineage>
        <taxon>Eukaryota</taxon>
        <taxon>Fungi</taxon>
        <taxon>Dikarya</taxon>
        <taxon>Basidiomycota</taxon>
        <taxon>Ustilaginomycotina</taxon>
        <taxon>Malasseziomycetes</taxon>
        <taxon>Malasseziales</taxon>
        <taxon>Malasseziaceae</taxon>
        <taxon>Malassezia</taxon>
    </lineage>
</organism>
<dbReference type="InterPro" id="IPR036322">
    <property type="entry name" value="WD40_repeat_dom_sf"/>
</dbReference>
<feature type="repeat" description="WD" evidence="6">
    <location>
        <begin position="482"/>
        <end position="516"/>
    </location>
</feature>
<evidence type="ECO:0000256" key="1">
    <source>
        <dbReference type="ARBA" id="ARBA00004604"/>
    </source>
</evidence>
<dbReference type="PANTHER" id="PTHR19853">
    <property type="entry name" value="WD REPEAT CONTAINING PROTEIN 3 WDR3"/>
    <property type="match status" value="1"/>
</dbReference>
<dbReference type="InterPro" id="IPR007148">
    <property type="entry name" value="SSU_processome_Utp12"/>
</dbReference>
<keyword evidence="4" id="KW-0539">Nucleus</keyword>
<feature type="repeat" description="WD" evidence="6">
    <location>
        <begin position="399"/>
        <end position="440"/>
    </location>
</feature>
<sequence length="967" mass="105844">MVRSYQRHEPTSAFALVSSNAANGVLDADGKTAFLPALEDVLVWDVKLGQQTAMWHEIGVRTAVTAIARAPYPHQKRFAVGYADGAVRIWDEGSRASTLTLNGHQKAVTSLAFDAQGMYLASGSQDTSIIMWDIVAETGLFRLRGHHDVITGLHMLGDGLYYLVSASKDGLLKLWDLRMQHNVETVVSGDEQLWSLAVSERLYTQTEGSDAGSSGPLVVTGGSNGQVRFWEVSAAALEAGLDSKPQFIAPHGSITLPSSQRVSQLSFCAPTGDSFLAAASGDKAVNVLRVRTLEEARKKQQRRAKRAKEKGREVATPDVALTWALRIEMFMAVRPSQGRVRSFSFPTGGEPAAVGTGPVPLLLALSSNAAEIYSVPPPPRSRAEKEEQLEPRLAYSLELPGHRSDVRALALSSDDTLLASVCGSAQLKIWNVRTGRCIRTLPVAAYALSVTWLPGDRYVLVGCKDGSLHTYDVPAGMLVESLSAHDGPVWSVIVHPNGLSAVTCSADKDVKFWDFEMVDGEQDGGEAPSAQRLSLVHVRTLKLTDDVLCARFSPDGRLLAVSLLDNTVKVFYADSLKFFLSLYGHKLPVLSLDISGDSRLCVTCSADKNVKIWGLDFGDCHKSIFAHDDSIMGVAFEKGTQGGGLMGGREGASHRFWTVSKDGLVKYWDGDRFVGIQTLEGHHSEVWALATGHTGSLVVTSGADRSIRTWEKTDEPLFIEEEREKELEKMYDSAAVANEDRQIGELAADGTPVARQEATAVSKSSTETLMAGERLLEAIEIADADIAQRAAADPRAGPIPTHPMIAAAFGPDSMEEPDAAKYVLRVVEKILPAHLEDALLVLPFDRVVSLMRYVDTWVAHEWNVALAARVLFFLLRTYHAQIVSNRVLRTNLVDLRRHLQGTLNKQKTMIGFNLAALRYIRQQEISRRTTELFEDPRTSLEDLDEHAVRAKIEERAAAKRKRKLVVR</sequence>
<dbReference type="InterPro" id="IPR051570">
    <property type="entry name" value="TBC1_cilium_biogenesis"/>
</dbReference>
<dbReference type="PRINTS" id="PR00320">
    <property type="entry name" value="GPROTEINBRPT"/>
</dbReference>
<dbReference type="FunFam" id="2.130.10.10:FF:000157">
    <property type="entry name" value="WD repeat domain 3"/>
    <property type="match status" value="1"/>
</dbReference>
<evidence type="ECO:0000313" key="9">
    <source>
        <dbReference type="Proteomes" id="UP001219933"/>
    </source>
</evidence>
<dbReference type="SUPFAM" id="SSF50978">
    <property type="entry name" value="WD40 repeat-like"/>
    <property type="match status" value="1"/>
</dbReference>
<dbReference type="InterPro" id="IPR020472">
    <property type="entry name" value="WD40_PAC1"/>
</dbReference>
<feature type="domain" description="Small-subunit processome Utp12" evidence="7">
    <location>
        <begin position="821"/>
        <end position="922"/>
    </location>
</feature>
<protein>
    <submittedName>
        <fullName evidence="8">Beta transducin</fullName>
    </submittedName>
</protein>
<dbReference type="Pfam" id="PF25173">
    <property type="entry name" value="Beta-prop_WDR3_1st"/>
    <property type="match status" value="1"/>
</dbReference>
<dbReference type="SUPFAM" id="SSF50998">
    <property type="entry name" value="Quinoprotein alcohol dehydrogenase-like"/>
    <property type="match status" value="1"/>
</dbReference>
<dbReference type="GO" id="GO:0034388">
    <property type="term" value="C:Pwp2p-containing subcomplex of 90S preribosome"/>
    <property type="evidence" value="ECO:0007669"/>
    <property type="project" value="TreeGrafter"/>
</dbReference>
<feature type="repeat" description="WD" evidence="6">
    <location>
        <begin position="582"/>
        <end position="623"/>
    </location>
</feature>
<keyword evidence="9" id="KW-1185">Reference proteome</keyword>
<dbReference type="Pfam" id="PF25172">
    <property type="entry name" value="Beta-prop_WDR3_2nd"/>
    <property type="match status" value="1"/>
</dbReference>
<dbReference type="InterPro" id="IPR015943">
    <property type="entry name" value="WD40/YVTN_repeat-like_dom_sf"/>
</dbReference>
<dbReference type="SMART" id="SM00320">
    <property type="entry name" value="WD40"/>
    <property type="match status" value="12"/>
</dbReference>
<feature type="repeat" description="WD" evidence="6">
    <location>
        <begin position="101"/>
        <end position="134"/>
    </location>
</feature>
<dbReference type="PROSITE" id="PS50082">
    <property type="entry name" value="WD_REPEATS_2"/>
    <property type="match status" value="6"/>
</dbReference>
<proteinExistence type="inferred from homology"/>
<reference evidence="8" key="1">
    <citation type="submission" date="2023-03" db="EMBL/GenBank/DDBJ databases">
        <title>Mating type loci evolution in Malassezia.</title>
        <authorList>
            <person name="Coelho M.A."/>
        </authorList>
    </citation>
    <scope>NUCLEOTIDE SEQUENCE</scope>
    <source>
        <strain evidence="8">CBS 11721</strain>
    </source>
</reference>
<dbReference type="EMBL" id="CP119879">
    <property type="protein sequence ID" value="WFD35664.1"/>
    <property type="molecule type" value="Genomic_DNA"/>
</dbReference>
<dbReference type="InterPro" id="IPR019775">
    <property type="entry name" value="WD40_repeat_CS"/>
</dbReference>
<feature type="repeat" description="WD" evidence="6">
    <location>
        <begin position="143"/>
        <end position="185"/>
    </location>
</feature>
<name>A0AAF0EV17_9BASI</name>
<dbReference type="InterPro" id="IPR001680">
    <property type="entry name" value="WD40_rpt"/>
</dbReference>
<keyword evidence="3" id="KW-0677">Repeat</keyword>
<dbReference type="PROSITE" id="PS50294">
    <property type="entry name" value="WD_REPEATS_REGION"/>
    <property type="match status" value="6"/>
</dbReference>
<evidence type="ECO:0000259" key="7">
    <source>
        <dbReference type="Pfam" id="PF04003"/>
    </source>
</evidence>
<evidence type="ECO:0000256" key="3">
    <source>
        <dbReference type="ARBA" id="ARBA00022737"/>
    </source>
</evidence>
<feature type="repeat" description="WD" evidence="6">
    <location>
        <begin position="679"/>
        <end position="711"/>
    </location>
</feature>
<evidence type="ECO:0000313" key="8">
    <source>
        <dbReference type="EMBL" id="WFD35664.1"/>
    </source>
</evidence>
<dbReference type="Pfam" id="PF04003">
    <property type="entry name" value="Utp12"/>
    <property type="match status" value="1"/>
</dbReference>
<dbReference type="InterPro" id="IPR011047">
    <property type="entry name" value="Quinoprotein_ADH-like_sf"/>
</dbReference>
<dbReference type="CDD" id="cd00200">
    <property type="entry name" value="WD40"/>
    <property type="match status" value="2"/>
</dbReference>
<dbReference type="Gene3D" id="2.130.10.10">
    <property type="entry name" value="YVTN repeat-like/Quinoprotein amine dehydrogenase"/>
    <property type="match status" value="4"/>
</dbReference>
<comment type="similarity">
    <text evidence="5">Belongs to the WD repeat WDR3/UTP12 family.</text>
</comment>
<dbReference type="GO" id="GO:0030515">
    <property type="term" value="F:snoRNA binding"/>
    <property type="evidence" value="ECO:0007669"/>
    <property type="project" value="TreeGrafter"/>
</dbReference>
<dbReference type="GO" id="GO:0030490">
    <property type="term" value="P:maturation of SSU-rRNA"/>
    <property type="evidence" value="ECO:0007669"/>
    <property type="project" value="TreeGrafter"/>
</dbReference>
<comment type="subcellular location">
    <subcellularLocation>
        <location evidence="1">Nucleus</location>
        <location evidence="1">Nucleolus</location>
    </subcellularLocation>
</comment>
<dbReference type="PANTHER" id="PTHR19853:SF0">
    <property type="entry name" value="WD REPEAT-CONTAINING PROTEIN 3"/>
    <property type="match status" value="1"/>
</dbReference>
<evidence type="ECO:0000256" key="2">
    <source>
        <dbReference type="ARBA" id="ARBA00022574"/>
    </source>
</evidence>
<dbReference type="Proteomes" id="UP001219933">
    <property type="component" value="Chromosome 3"/>
</dbReference>
<evidence type="ECO:0000256" key="4">
    <source>
        <dbReference type="ARBA" id="ARBA00023242"/>
    </source>
</evidence>